<reference evidence="2 3" key="1">
    <citation type="journal article" date="2019" name="Commun. Biol.">
        <title>The bagworm genome reveals a unique fibroin gene that provides high tensile strength.</title>
        <authorList>
            <person name="Kono N."/>
            <person name="Nakamura H."/>
            <person name="Ohtoshi R."/>
            <person name="Tomita M."/>
            <person name="Numata K."/>
            <person name="Arakawa K."/>
        </authorList>
    </citation>
    <scope>NUCLEOTIDE SEQUENCE [LARGE SCALE GENOMIC DNA]</scope>
</reference>
<gene>
    <name evidence="2" type="ORF">EVAR_68335_1</name>
</gene>
<comment type="caution">
    <text evidence="2">The sequence shown here is derived from an EMBL/GenBank/DDBJ whole genome shotgun (WGS) entry which is preliminary data.</text>
</comment>
<evidence type="ECO:0000313" key="3">
    <source>
        <dbReference type="Proteomes" id="UP000299102"/>
    </source>
</evidence>
<dbReference type="Proteomes" id="UP000299102">
    <property type="component" value="Unassembled WGS sequence"/>
</dbReference>
<name>A0A4C2A8V7_EUMVA</name>
<feature type="region of interest" description="Disordered" evidence="1">
    <location>
        <begin position="128"/>
        <end position="154"/>
    </location>
</feature>
<protein>
    <submittedName>
        <fullName evidence="2">Uncharacterized protein</fullName>
    </submittedName>
</protein>
<feature type="compositionally biased region" description="Low complexity" evidence="1">
    <location>
        <begin position="128"/>
        <end position="146"/>
    </location>
</feature>
<sequence length="154" mass="16607">MYGASCGSVLQMMGVVVRVRMWMDVRWWVVYVRRCVAMCVSRRGRGCGGGRGGRRRRVTGTAANVQMGGAAVEIGRQRKRGARRPPVPALVHVRGALRRAAACAPPWARQRMPARLVRAPVVALAARHPSRSGAAPSLARASPPRHSASDHSAP</sequence>
<evidence type="ECO:0000256" key="1">
    <source>
        <dbReference type="SAM" id="MobiDB-lite"/>
    </source>
</evidence>
<keyword evidence="3" id="KW-1185">Reference proteome</keyword>
<proteinExistence type="predicted"/>
<evidence type="ECO:0000313" key="2">
    <source>
        <dbReference type="EMBL" id="GBP95619.1"/>
    </source>
</evidence>
<dbReference type="AlphaFoldDB" id="A0A4C2A8V7"/>
<dbReference type="EMBL" id="BGZK01002659">
    <property type="protein sequence ID" value="GBP95619.1"/>
    <property type="molecule type" value="Genomic_DNA"/>
</dbReference>
<organism evidence="2 3">
    <name type="scientific">Eumeta variegata</name>
    <name type="common">Bagworm moth</name>
    <name type="synonym">Eumeta japonica</name>
    <dbReference type="NCBI Taxonomy" id="151549"/>
    <lineage>
        <taxon>Eukaryota</taxon>
        <taxon>Metazoa</taxon>
        <taxon>Ecdysozoa</taxon>
        <taxon>Arthropoda</taxon>
        <taxon>Hexapoda</taxon>
        <taxon>Insecta</taxon>
        <taxon>Pterygota</taxon>
        <taxon>Neoptera</taxon>
        <taxon>Endopterygota</taxon>
        <taxon>Lepidoptera</taxon>
        <taxon>Glossata</taxon>
        <taxon>Ditrysia</taxon>
        <taxon>Tineoidea</taxon>
        <taxon>Psychidae</taxon>
        <taxon>Oiketicinae</taxon>
        <taxon>Eumeta</taxon>
    </lineage>
</organism>
<accession>A0A4C2A8V7</accession>